<dbReference type="EMBL" id="QMQZ01000001">
    <property type="protein sequence ID" value="RLE52405.1"/>
    <property type="molecule type" value="Genomic_DNA"/>
</dbReference>
<dbReference type="NCBIfam" id="TIGR01687">
    <property type="entry name" value="moaD_arch"/>
    <property type="match status" value="1"/>
</dbReference>
<accession>A0A497EYX0</accession>
<reference evidence="2 3" key="1">
    <citation type="submission" date="2018-06" db="EMBL/GenBank/DDBJ databases">
        <title>Extensive metabolic versatility and redundancy in microbially diverse, dynamic hydrothermal sediments.</title>
        <authorList>
            <person name="Dombrowski N."/>
            <person name="Teske A."/>
            <person name="Baker B.J."/>
        </authorList>
    </citation>
    <scope>NUCLEOTIDE SEQUENCE [LARGE SCALE GENOMIC DNA]</scope>
    <source>
        <strain evidence="2">B29_G17</strain>
    </source>
</reference>
<evidence type="ECO:0000313" key="3">
    <source>
        <dbReference type="Proteomes" id="UP000268446"/>
    </source>
</evidence>
<dbReference type="PANTHER" id="PTHR33359">
    <property type="entry name" value="MOLYBDOPTERIN SYNTHASE SULFUR CARRIER SUBUNIT"/>
    <property type="match status" value="1"/>
</dbReference>
<dbReference type="PANTHER" id="PTHR33359:SF1">
    <property type="entry name" value="MOLYBDOPTERIN SYNTHASE SULFUR CARRIER SUBUNIT"/>
    <property type="match status" value="1"/>
</dbReference>
<name>A0A497EYX0_9CREN</name>
<dbReference type="InterPro" id="IPR044672">
    <property type="entry name" value="MOCS2A"/>
</dbReference>
<dbReference type="InterPro" id="IPR003749">
    <property type="entry name" value="ThiS/MoaD-like"/>
</dbReference>
<dbReference type="GO" id="GO:0006777">
    <property type="term" value="P:Mo-molybdopterin cofactor biosynthetic process"/>
    <property type="evidence" value="ECO:0007669"/>
    <property type="project" value="InterPro"/>
</dbReference>
<dbReference type="InterPro" id="IPR054834">
    <property type="entry name" value="SAMP1_3"/>
</dbReference>
<comment type="caution">
    <text evidence="2">The sequence shown here is derived from an EMBL/GenBank/DDBJ whole genome shotgun (WGS) entry which is preliminary data.</text>
</comment>
<dbReference type="InterPro" id="IPR016155">
    <property type="entry name" value="Mopterin_synth/thiamin_S_b"/>
</dbReference>
<dbReference type="GO" id="GO:1990133">
    <property type="term" value="C:molybdopterin adenylyltransferase complex"/>
    <property type="evidence" value="ECO:0007669"/>
    <property type="project" value="TreeGrafter"/>
</dbReference>
<dbReference type="Pfam" id="PF02597">
    <property type="entry name" value="ThiS"/>
    <property type="match status" value="1"/>
</dbReference>
<dbReference type="CDD" id="cd00754">
    <property type="entry name" value="Ubl_MoaD"/>
    <property type="match status" value="1"/>
</dbReference>
<dbReference type="NCBIfam" id="NF041918">
    <property type="entry name" value="SAMP1"/>
    <property type="match status" value="1"/>
</dbReference>
<dbReference type="SUPFAM" id="SSF54285">
    <property type="entry name" value="MoaD/ThiS"/>
    <property type="match status" value="1"/>
</dbReference>
<keyword evidence="1" id="KW-0547">Nucleotide-binding</keyword>
<proteinExistence type="predicted"/>
<dbReference type="AlphaFoldDB" id="A0A497EYX0"/>
<sequence>MKVRVLLFATFREVAGTSSLDVELPSGVTVIDVLERLTEIFGEGFKRLLFKEGGKLGDYVRIAVNKSYLRIPEELRRTVCDGDEIAIFPPASGG</sequence>
<evidence type="ECO:0000313" key="2">
    <source>
        <dbReference type="EMBL" id="RLE52405.1"/>
    </source>
</evidence>
<dbReference type="InterPro" id="IPR010038">
    <property type="entry name" value="MoaD_arc-typ"/>
</dbReference>
<dbReference type="Gene3D" id="3.10.20.30">
    <property type="match status" value="1"/>
</dbReference>
<protein>
    <submittedName>
        <fullName evidence="2">Molybdopterin synthase sulfur carrier subunit</fullName>
    </submittedName>
</protein>
<dbReference type="InterPro" id="IPR012675">
    <property type="entry name" value="Beta-grasp_dom_sf"/>
</dbReference>
<organism evidence="2 3">
    <name type="scientific">Thermoproteota archaeon</name>
    <dbReference type="NCBI Taxonomy" id="2056631"/>
    <lineage>
        <taxon>Archaea</taxon>
        <taxon>Thermoproteota</taxon>
    </lineage>
</organism>
<dbReference type="Proteomes" id="UP000268446">
    <property type="component" value="Unassembled WGS sequence"/>
</dbReference>
<dbReference type="GO" id="GO:0000166">
    <property type="term" value="F:nucleotide binding"/>
    <property type="evidence" value="ECO:0007669"/>
    <property type="project" value="UniProtKB-KW"/>
</dbReference>
<evidence type="ECO:0000256" key="1">
    <source>
        <dbReference type="ARBA" id="ARBA00022741"/>
    </source>
</evidence>
<gene>
    <name evidence="2" type="ORF">DRJ20_00125</name>
</gene>